<feature type="transmembrane region" description="Helical" evidence="1">
    <location>
        <begin position="51"/>
        <end position="72"/>
    </location>
</feature>
<organism evidence="2 3">
    <name type="scientific">Paenibacillus agri</name>
    <dbReference type="NCBI Taxonomy" id="2744309"/>
    <lineage>
        <taxon>Bacteria</taxon>
        <taxon>Bacillati</taxon>
        <taxon>Bacillota</taxon>
        <taxon>Bacilli</taxon>
        <taxon>Bacillales</taxon>
        <taxon>Paenibacillaceae</taxon>
        <taxon>Paenibacillus</taxon>
    </lineage>
</organism>
<evidence type="ECO:0000313" key="3">
    <source>
        <dbReference type="Proteomes" id="UP000564806"/>
    </source>
</evidence>
<protein>
    <submittedName>
        <fullName evidence="2">DUF4179 domain-containing protein</fullName>
    </submittedName>
</protein>
<evidence type="ECO:0000313" key="2">
    <source>
        <dbReference type="EMBL" id="NUU64182.1"/>
    </source>
</evidence>
<gene>
    <name evidence="2" type="ORF">HPT30_27910</name>
</gene>
<accession>A0A850EZ16</accession>
<dbReference type="AlphaFoldDB" id="A0A850EZ16"/>
<keyword evidence="1" id="KW-0472">Membrane</keyword>
<sequence length="473" mass="52462">MALREEKLLEDYFHKLSLEAERVPGSRIHANVRLALHKRSEHAKKLWKKRLWTATTAVVITVLLVVAAGSWMGEGTGLRSALSSFAKTVPLKAYQAILTSDTTVSSAIKAGLMQQVGVSSLEKEGHVLTIDGMAADAMGIIILYSIDNKSEQITKTHQMSLTDSKGAVVGSELIGMHQNLRSGTTLNVTRLTWTGEANNLPDEVEVQLELAKSAGNDQQPVTPEQLINLSVPIKIDKKAMEESGQSIAFNQPLTVAGQTIHIKQVYAGVTGIYVETAYDKNNTQDIFGMLNPRILLGDESEYQGFYLPQRIRKVGREFSVFSNDSTNPNAPLRLTVDGIYALEPSKRELVIDTDKQQILKAPDNALTVEVVQDSAKQQLIVLKHHVTDRNKLSREGNLIMNMSFKDGKGEVHEYDQSLHSFDLTNLFESKQEELNKTGLNLYLIGKEKLPQPLTFTLDSYPNAIKDVRTITLR</sequence>
<dbReference type="RefSeq" id="WP_175374528.1">
    <property type="nucleotide sequence ID" value="NZ_JABWCS010000221.1"/>
</dbReference>
<keyword evidence="3" id="KW-1185">Reference proteome</keyword>
<dbReference type="EMBL" id="JABWCS010000221">
    <property type="protein sequence ID" value="NUU64182.1"/>
    <property type="molecule type" value="Genomic_DNA"/>
</dbReference>
<comment type="caution">
    <text evidence="2">The sequence shown here is derived from an EMBL/GenBank/DDBJ whole genome shotgun (WGS) entry which is preliminary data.</text>
</comment>
<evidence type="ECO:0000256" key="1">
    <source>
        <dbReference type="SAM" id="Phobius"/>
    </source>
</evidence>
<keyword evidence="1" id="KW-0812">Transmembrane</keyword>
<proteinExistence type="predicted"/>
<keyword evidence="1" id="KW-1133">Transmembrane helix</keyword>
<name>A0A850EZ16_9BACL</name>
<dbReference type="Proteomes" id="UP000564806">
    <property type="component" value="Unassembled WGS sequence"/>
</dbReference>
<reference evidence="2" key="1">
    <citation type="submission" date="2020-06" db="EMBL/GenBank/DDBJ databases">
        <title>Paenibacillus sp. nov., isolated from soil.</title>
        <authorList>
            <person name="Seo Y.L."/>
        </authorList>
    </citation>
    <scope>NUCLEOTIDE SEQUENCE [LARGE SCALE GENOMIC DNA]</scope>
    <source>
        <strain evidence="2">JW14</strain>
    </source>
</reference>